<keyword evidence="1" id="KW-0175">Coiled coil</keyword>
<evidence type="ECO:0000256" key="1">
    <source>
        <dbReference type="SAM" id="Coils"/>
    </source>
</evidence>
<evidence type="ECO:0000313" key="4">
    <source>
        <dbReference type="Proteomes" id="UP001291623"/>
    </source>
</evidence>
<protein>
    <submittedName>
        <fullName evidence="3">Uncharacterized protein</fullName>
    </submittedName>
</protein>
<evidence type="ECO:0000256" key="2">
    <source>
        <dbReference type="SAM" id="MobiDB-lite"/>
    </source>
</evidence>
<dbReference type="PANTHER" id="PTHR13690">
    <property type="entry name" value="TRANSCRIPTION FACTOR POSF21-RELATED"/>
    <property type="match status" value="1"/>
</dbReference>
<feature type="region of interest" description="Disordered" evidence="2">
    <location>
        <begin position="174"/>
        <end position="198"/>
    </location>
</feature>
<accession>A0AAE1UZH4</accession>
<proteinExistence type="predicted"/>
<dbReference type="AlphaFoldDB" id="A0AAE1UZH4"/>
<dbReference type="PANTHER" id="PTHR13690:SF124">
    <property type="entry name" value="TRANSCRIPTION FACTOR RF2A"/>
    <property type="match status" value="1"/>
</dbReference>
<gene>
    <name evidence="3" type="ORF">RND71_032067</name>
</gene>
<feature type="compositionally biased region" description="Basic and acidic residues" evidence="2">
    <location>
        <begin position="187"/>
        <end position="198"/>
    </location>
</feature>
<dbReference type="Gene3D" id="1.20.5.170">
    <property type="match status" value="1"/>
</dbReference>
<organism evidence="3 4">
    <name type="scientific">Anisodus tanguticus</name>
    <dbReference type="NCBI Taxonomy" id="243964"/>
    <lineage>
        <taxon>Eukaryota</taxon>
        <taxon>Viridiplantae</taxon>
        <taxon>Streptophyta</taxon>
        <taxon>Embryophyta</taxon>
        <taxon>Tracheophyta</taxon>
        <taxon>Spermatophyta</taxon>
        <taxon>Magnoliopsida</taxon>
        <taxon>eudicotyledons</taxon>
        <taxon>Gunneridae</taxon>
        <taxon>Pentapetalae</taxon>
        <taxon>asterids</taxon>
        <taxon>lamiids</taxon>
        <taxon>Solanales</taxon>
        <taxon>Solanaceae</taxon>
        <taxon>Solanoideae</taxon>
        <taxon>Hyoscyameae</taxon>
        <taxon>Anisodus</taxon>
    </lineage>
</organism>
<keyword evidence="4" id="KW-1185">Reference proteome</keyword>
<dbReference type="GO" id="GO:0005634">
    <property type="term" value="C:nucleus"/>
    <property type="evidence" value="ECO:0007669"/>
    <property type="project" value="TreeGrafter"/>
</dbReference>
<comment type="caution">
    <text evidence="3">The sequence shown here is derived from an EMBL/GenBank/DDBJ whole genome shotgun (WGS) entry which is preliminary data.</text>
</comment>
<evidence type="ECO:0000313" key="3">
    <source>
        <dbReference type="EMBL" id="KAK4349312.1"/>
    </source>
</evidence>
<feature type="coiled-coil region" evidence="1">
    <location>
        <begin position="42"/>
        <end position="104"/>
    </location>
</feature>
<sequence>MVERWKKISYGRIRTKRLFMVFSNGLRNFPAMAVAASAARSKERKMRYIAELERKVQALETEATSSMIQLILWKRETNAQTAEISELKLRLQTMEQRVHFQEALDDALKEEIQQVKVRIGQDIANVGPMMNFPTSMGSNQQLNSNNHDMHVLSTAQQLQQLQILSHKQQQQLQLAGDMKLRSSGSSAKDDHSSESKRD</sequence>
<dbReference type="EMBL" id="JAVYJV010000017">
    <property type="protein sequence ID" value="KAK4349312.1"/>
    <property type="molecule type" value="Genomic_DNA"/>
</dbReference>
<name>A0AAE1UZH4_9SOLA</name>
<reference evidence="3" key="1">
    <citation type="submission" date="2023-12" db="EMBL/GenBank/DDBJ databases">
        <title>Genome assembly of Anisodus tanguticus.</title>
        <authorList>
            <person name="Wang Y.-J."/>
        </authorList>
    </citation>
    <scope>NUCLEOTIDE SEQUENCE</scope>
    <source>
        <strain evidence="3">KB-2021</strain>
        <tissue evidence="3">Leaf</tissue>
    </source>
</reference>
<dbReference type="GO" id="GO:0003700">
    <property type="term" value="F:DNA-binding transcription factor activity"/>
    <property type="evidence" value="ECO:0007669"/>
    <property type="project" value="TreeGrafter"/>
</dbReference>
<dbReference type="Proteomes" id="UP001291623">
    <property type="component" value="Unassembled WGS sequence"/>
</dbReference>